<evidence type="ECO:0000313" key="9">
    <source>
        <dbReference type="Proteomes" id="UP000256763"/>
    </source>
</evidence>
<accession>A0A3E0X2C5</accession>
<feature type="transmembrane region" description="Helical" evidence="6">
    <location>
        <begin position="261"/>
        <end position="280"/>
    </location>
</feature>
<feature type="transmembrane region" description="Helical" evidence="6">
    <location>
        <begin position="87"/>
        <end position="106"/>
    </location>
</feature>
<evidence type="ECO:0000256" key="1">
    <source>
        <dbReference type="ARBA" id="ARBA00004141"/>
    </source>
</evidence>
<keyword evidence="4 6" id="KW-1133">Transmembrane helix</keyword>
<organism evidence="8 9">
    <name type="scientific">Alkalilimnicola ehrlichii</name>
    <dbReference type="NCBI Taxonomy" id="351052"/>
    <lineage>
        <taxon>Bacteria</taxon>
        <taxon>Pseudomonadati</taxon>
        <taxon>Pseudomonadota</taxon>
        <taxon>Gammaproteobacteria</taxon>
        <taxon>Chromatiales</taxon>
        <taxon>Ectothiorhodospiraceae</taxon>
        <taxon>Alkalilimnicola</taxon>
    </lineage>
</organism>
<keyword evidence="3 6" id="KW-0812">Transmembrane</keyword>
<keyword evidence="9" id="KW-1185">Reference proteome</keyword>
<dbReference type="InterPro" id="IPR000620">
    <property type="entry name" value="EamA_dom"/>
</dbReference>
<dbReference type="InterPro" id="IPR050638">
    <property type="entry name" value="AA-Vitamin_Transporters"/>
</dbReference>
<sequence>MACTALIWGINFPILKLGLEYSPPALYTTLRMALGMLTMFAIAGALGRLRLPDRRDLPVVVSVGLLQNMGFITLVTVGLQFLPAGRAAILAYTSPIWVVPAAVLMLGEKLSLGRAFGVGLGLCGLAAMFNPLSLVWNEPDTLIGAGLILLATLVWTLGLVHVRRHHWQGDVLSLMPWQLLCSVAVMLPIALALESPSVIRWESGFFWNLLLSGTAASGLAVAAQVAAMRALPAVSLSLSSAAVPAVGVMASVWVLAERPTVADIIGFLLIAGGILTVALADRRAVASASPVLDEQQ</sequence>
<dbReference type="Pfam" id="PF00892">
    <property type="entry name" value="EamA"/>
    <property type="match status" value="2"/>
</dbReference>
<evidence type="ECO:0000256" key="3">
    <source>
        <dbReference type="ARBA" id="ARBA00022692"/>
    </source>
</evidence>
<dbReference type="PANTHER" id="PTHR32322:SF2">
    <property type="entry name" value="EAMA DOMAIN-CONTAINING PROTEIN"/>
    <property type="match status" value="1"/>
</dbReference>
<evidence type="ECO:0000256" key="4">
    <source>
        <dbReference type="ARBA" id="ARBA00022989"/>
    </source>
</evidence>
<keyword evidence="5 6" id="KW-0472">Membrane</keyword>
<feature type="transmembrane region" description="Helical" evidence="6">
    <location>
        <begin position="142"/>
        <end position="162"/>
    </location>
</feature>
<feature type="transmembrane region" description="Helical" evidence="6">
    <location>
        <begin position="118"/>
        <end position="136"/>
    </location>
</feature>
<comment type="subcellular location">
    <subcellularLocation>
        <location evidence="1">Membrane</location>
        <topology evidence="1">Multi-pass membrane protein</topology>
    </subcellularLocation>
</comment>
<dbReference type="OrthoDB" id="5298131at2"/>
<reference evidence="9" key="1">
    <citation type="submission" date="2017-05" db="EMBL/GenBank/DDBJ databases">
        <authorList>
            <person name="Sharma S."/>
            <person name="Sidhu C."/>
            <person name="Pinnaka A.K."/>
        </authorList>
    </citation>
    <scope>NUCLEOTIDE SEQUENCE [LARGE SCALE GENOMIC DNA]</scope>
    <source>
        <strain evidence="9">AK93</strain>
    </source>
</reference>
<dbReference type="InterPro" id="IPR037185">
    <property type="entry name" value="EmrE-like"/>
</dbReference>
<dbReference type="EMBL" id="NFZW01000003">
    <property type="protein sequence ID" value="RFA38502.1"/>
    <property type="molecule type" value="Genomic_DNA"/>
</dbReference>
<feature type="domain" description="EamA" evidence="7">
    <location>
        <begin position="2"/>
        <end position="128"/>
    </location>
</feature>
<feature type="transmembrane region" description="Helical" evidence="6">
    <location>
        <begin position="59"/>
        <end position="81"/>
    </location>
</feature>
<evidence type="ECO:0000256" key="6">
    <source>
        <dbReference type="SAM" id="Phobius"/>
    </source>
</evidence>
<dbReference type="AlphaFoldDB" id="A0A3E0X2C5"/>
<comment type="similarity">
    <text evidence="2">Belongs to the EamA transporter family.</text>
</comment>
<evidence type="ECO:0000313" key="8">
    <source>
        <dbReference type="EMBL" id="RFA38502.1"/>
    </source>
</evidence>
<proteinExistence type="inferred from homology"/>
<feature type="transmembrane region" description="Helical" evidence="6">
    <location>
        <begin position="205"/>
        <end position="226"/>
    </location>
</feature>
<dbReference type="Proteomes" id="UP000256763">
    <property type="component" value="Unassembled WGS sequence"/>
</dbReference>
<feature type="transmembrane region" description="Helical" evidence="6">
    <location>
        <begin position="174"/>
        <end position="193"/>
    </location>
</feature>
<feature type="transmembrane region" description="Helical" evidence="6">
    <location>
        <begin position="233"/>
        <end position="255"/>
    </location>
</feature>
<dbReference type="GO" id="GO:0016020">
    <property type="term" value="C:membrane"/>
    <property type="evidence" value="ECO:0007669"/>
    <property type="project" value="UniProtKB-SubCell"/>
</dbReference>
<feature type="domain" description="EamA" evidence="7">
    <location>
        <begin position="143"/>
        <end position="277"/>
    </location>
</feature>
<dbReference type="PANTHER" id="PTHR32322">
    <property type="entry name" value="INNER MEMBRANE TRANSPORTER"/>
    <property type="match status" value="1"/>
</dbReference>
<evidence type="ECO:0000256" key="2">
    <source>
        <dbReference type="ARBA" id="ARBA00007362"/>
    </source>
</evidence>
<evidence type="ECO:0000259" key="7">
    <source>
        <dbReference type="Pfam" id="PF00892"/>
    </source>
</evidence>
<name>A0A3E0X2C5_9GAMM</name>
<feature type="transmembrane region" description="Helical" evidence="6">
    <location>
        <begin position="25"/>
        <end position="47"/>
    </location>
</feature>
<gene>
    <name evidence="8" type="ORF">CAL65_03895</name>
</gene>
<evidence type="ECO:0000256" key="5">
    <source>
        <dbReference type="ARBA" id="ARBA00023136"/>
    </source>
</evidence>
<comment type="caution">
    <text evidence="8">The sequence shown here is derived from an EMBL/GenBank/DDBJ whole genome shotgun (WGS) entry which is preliminary data.</text>
</comment>
<dbReference type="SUPFAM" id="SSF103481">
    <property type="entry name" value="Multidrug resistance efflux transporter EmrE"/>
    <property type="match status" value="2"/>
</dbReference>
<protein>
    <recommendedName>
        <fullName evidence="7">EamA domain-containing protein</fullName>
    </recommendedName>
</protein>